<proteinExistence type="predicted"/>
<dbReference type="Gene3D" id="3.30.360.10">
    <property type="entry name" value="Dihydrodipicolinate Reductase, domain 2"/>
    <property type="match status" value="1"/>
</dbReference>
<name>M0MGG1_9EURY</name>
<evidence type="ECO:0000256" key="1">
    <source>
        <dbReference type="ARBA" id="ARBA00023002"/>
    </source>
</evidence>
<dbReference type="PANTHER" id="PTHR43818">
    <property type="entry name" value="BCDNA.GH03377"/>
    <property type="match status" value="1"/>
</dbReference>
<evidence type="ECO:0000313" key="6">
    <source>
        <dbReference type="Proteomes" id="UP000011669"/>
    </source>
</evidence>
<sequence length="414" mass="45026">MNWRDVRVGIVGLGNIGREHADRLVEHDVSLVGGLDTNSGADDRFVERYGLRTYGQARELYDDVDAVVVATPNRHHEKYAVGALDAGLSVLLEKPLAHDLESAERIAEAARWSSGFCMVGFTNRYTGSVEAIKTLQRTGRFGDVRHIEANYIRRRGVPGIGTWFTDGDVAGGGSLIDIGVHAIDLALYILDFPDIVEVTGTTRSNFGIGDGAIETSVPNTGYEVDDSVTAFLRADDGTTVNLEVAWAATRPADDTVLVRGTDAGARFDRENDTLTLYENDTEGGKRFADTDVVSLQNDRLAAEQAAFLAAIACDEPAEQNPLEQALTVQRLIDAIYRSADAGRAIRLAEPNQARSATARRTIHREPETTANGWKQRSSSHPSSSQRKRNDNAQSPIPESSGRPDAETESDRVTT</sequence>
<dbReference type="InterPro" id="IPR055170">
    <property type="entry name" value="GFO_IDH_MocA-like_dom"/>
</dbReference>
<dbReference type="OrthoDB" id="226094at2157"/>
<evidence type="ECO:0000259" key="3">
    <source>
        <dbReference type="Pfam" id="PF01408"/>
    </source>
</evidence>
<reference evidence="5 6" key="1">
    <citation type="journal article" date="2014" name="PLoS Genet.">
        <title>Phylogenetically driven sequencing of extremely halophilic archaea reveals strategies for static and dynamic osmo-response.</title>
        <authorList>
            <person name="Becker E.A."/>
            <person name="Seitzer P.M."/>
            <person name="Tritt A."/>
            <person name="Larsen D."/>
            <person name="Krusor M."/>
            <person name="Yao A.I."/>
            <person name="Wu D."/>
            <person name="Madern D."/>
            <person name="Eisen J.A."/>
            <person name="Darling A.E."/>
            <person name="Facciotti M.T."/>
        </authorList>
    </citation>
    <scope>NUCLEOTIDE SEQUENCE [LARGE SCALE GENOMIC DNA]</scope>
    <source>
        <strain evidence="5 6">DSM 5350</strain>
    </source>
</reference>
<dbReference type="PATRIC" id="fig|1227455.4.peg.1858"/>
<accession>M0MGG1</accession>
<dbReference type="EMBL" id="AOMD01000021">
    <property type="protein sequence ID" value="EMA44796.1"/>
    <property type="molecule type" value="Genomic_DNA"/>
</dbReference>
<dbReference type="InterPro" id="IPR050463">
    <property type="entry name" value="Gfo/Idh/MocA_oxidrdct_glycsds"/>
</dbReference>
<dbReference type="InterPro" id="IPR000683">
    <property type="entry name" value="Gfo/Idh/MocA-like_OxRdtase_N"/>
</dbReference>
<dbReference type="Gene3D" id="3.40.50.720">
    <property type="entry name" value="NAD(P)-binding Rossmann-like Domain"/>
    <property type="match status" value="1"/>
</dbReference>
<feature type="domain" description="Gfo/Idh/MocA-like oxidoreductase N-terminal" evidence="3">
    <location>
        <begin position="6"/>
        <end position="121"/>
    </location>
</feature>
<dbReference type="InParanoid" id="M0MGG1"/>
<dbReference type="InterPro" id="IPR036291">
    <property type="entry name" value="NAD(P)-bd_dom_sf"/>
</dbReference>
<dbReference type="AlphaFoldDB" id="M0MGG1"/>
<dbReference type="Proteomes" id="UP000011669">
    <property type="component" value="Unassembled WGS sequence"/>
</dbReference>
<evidence type="ECO:0000256" key="2">
    <source>
        <dbReference type="SAM" id="MobiDB-lite"/>
    </source>
</evidence>
<dbReference type="Pfam" id="PF22725">
    <property type="entry name" value="GFO_IDH_MocA_C3"/>
    <property type="match status" value="1"/>
</dbReference>
<protein>
    <submittedName>
        <fullName evidence="5">Oxidoreductase</fullName>
    </submittedName>
</protein>
<evidence type="ECO:0000313" key="5">
    <source>
        <dbReference type="EMBL" id="EMA44796.1"/>
    </source>
</evidence>
<organism evidence="5 6">
    <name type="scientific">Halococcus saccharolyticus DSM 5350</name>
    <dbReference type="NCBI Taxonomy" id="1227455"/>
    <lineage>
        <taxon>Archaea</taxon>
        <taxon>Methanobacteriati</taxon>
        <taxon>Methanobacteriota</taxon>
        <taxon>Stenosarchaea group</taxon>
        <taxon>Halobacteria</taxon>
        <taxon>Halobacteriales</taxon>
        <taxon>Halococcaceae</taxon>
        <taxon>Halococcus</taxon>
    </lineage>
</organism>
<dbReference type="GO" id="GO:0000166">
    <property type="term" value="F:nucleotide binding"/>
    <property type="evidence" value="ECO:0007669"/>
    <property type="project" value="InterPro"/>
</dbReference>
<keyword evidence="1" id="KW-0560">Oxidoreductase</keyword>
<feature type="domain" description="GFO/IDH/MocA-like oxidoreductase" evidence="4">
    <location>
        <begin position="130"/>
        <end position="264"/>
    </location>
</feature>
<comment type="caution">
    <text evidence="5">The sequence shown here is derived from an EMBL/GenBank/DDBJ whole genome shotgun (WGS) entry which is preliminary data.</text>
</comment>
<dbReference type="SUPFAM" id="SSF51735">
    <property type="entry name" value="NAD(P)-binding Rossmann-fold domains"/>
    <property type="match status" value="1"/>
</dbReference>
<dbReference type="STRING" id="1227455.C449_09064"/>
<keyword evidence="6" id="KW-1185">Reference proteome</keyword>
<feature type="region of interest" description="Disordered" evidence="2">
    <location>
        <begin position="350"/>
        <end position="414"/>
    </location>
</feature>
<gene>
    <name evidence="5" type="ORF">C449_09064</name>
</gene>
<dbReference type="SUPFAM" id="SSF55347">
    <property type="entry name" value="Glyceraldehyde-3-phosphate dehydrogenase-like, C-terminal domain"/>
    <property type="match status" value="1"/>
</dbReference>
<feature type="compositionally biased region" description="Basic and acidic residues" evidence="2">
    <location>
        <begin position="401"/>
        <end position="414"/>
    </location>
</feature>
<dbReference type="GO" id="GO:0016491">
    <property type="term" value="F:oxidoreductase activity"/>
    <property type="evidence" value="ECO:0007669"/>
    <property type="project" value="UniProtKB-KW"/>
</dbReference>
<dbReference type="Pfam" id="PF01408">
    <property type="entry name" value="GFO_IDH_MocA"/>
    <property type="match status" value="1"/>
</dbReference>
<dbReference type="PANTHER" id="PTHR43818:SF11">
    <property type="entry name" value="BCDNA.GH03377"/>
    <property type="match status" value="1"/>
</dbReference>
<evidence type="ECO:0000259" key="4">
    <source>
        <dbReference type="Pfam" id="PF22725"/>
    </source>
</evidence>